<reference evidence="2" key="1">
    <citation type="submission" date="2020-03" db="EMBL/GenBank/DDBJ databases">
        <title>Draft Genome Sequence of Cylindrodendrum hubeiense.</title>
        <authorList>
            <person name="Buettner E."/>
            <person name="Kellner H."/>
        </authorList>
    </citation>
    <scope>NUCLEOTIDE SEQUENCE</scope>
    <source>
        <strain evidence="2">IHI 201604</strain>
    </source>
</reference>
<name>A0A9P5H3X7_9HYPO</name>
<dbReference type="AlphaFoldDB" id="A0A9P5H3X7"/>
<dbReference type="Proteomes" id="UP000722485">
    <property type="component" value="Unassembled WGS sequence"/>
</dbReference>
<feature type="region of interest" description="Disordered" evidence="1">
    <location>
        <begin position="197"/>
        <end position="244"/>
    </location>
</feature>
<keyword evidence="3" id="KW-1185">Reference proteome</keyword>
<feature type="compositionally biased region" description="Low complexity" evidence="1">
    <location>
        <begin position="112"/>
        <end position="131"/>
    </location>
</feature>
<gene>
    <name evidence="2" type="ORF">G7Z17_g12016</name>
</gene>
<sequence length="244" mass="26339">MAGMVAPDILSNDALKYGSVNAKYLWNEYGVSTEPGDECELRCELHTLNEALASIWCPQLGGCMGVNAAVVAALPTNPEHIIPWEWHGRRGDWESTGRQQQNKQNKQDKQNTQDTQNTLNKQQMQQMQQQQGVSATPGGPSNGPCISPAVPSPKEPQNHATKVPNRSLLRPVKRPNLLGWSQPEGRARVPGPGAVLLDADLTRRPHLGPHLLTSPTSPHRAERTATPQPPPPPVASAAALGPAV</sequence>
<comment type="caution">
    <text evidence="2">The sequence shown here is derived from an EMBL/GenBank/DDBJ whole genome shotgun (WGS) entry which is preliminary data.</text>
</comment>
<feature type="compositionally biased region" description="Basic and acidic residues" evidence="1">
    <location>
        <begin position="86"/>
        <end position="95"/>
    </location>
</feature>
<accession>A0A9P5H3X7</accession>
<organism evidence="2 3">
    <name type="scientific">Cylindrodendrum hubeiense</name>
    <dbReference type="NCBI Taxonomy" id="595255"/>
    <lineage>
        <taxon>Eukaryota</taxon>
        <taxon>Fungi</taxon>
        <taxon>Dikarya</taxon>
        <taxon>Ascomycota</taxon>
        <taxon>Pezizomycotina</taxon>
        <taxon>Sordariomycetes</taxon>
        <taxon>Hypocreomycetidae</taxon>
        <taxon>Hypocreales</taxon>
        <taxon>Nectriaceae</taxon>
        <taxon>Cylindrodendrum</taxon>
    </lineage>
</organism>
<dbReference type="EMBL" id="JAANBB010000501">
    <property type="protein sequence ID" value="KAF7541208.1"/>
    <property type="molecule type" value="Genomic_DNA"/>
</dbReference>
<protein>
    <submittedName>
        <fullName evidence="2">Uncharacterized protein</fullName>
    </submittedName>
</protein>
<evidence type="ECO:0000313" key="2">
    <source>
        <dbReference type="EMBL" id="KAF7541208.1"/>
    </source>
</evidence>
<evidence type="ECO:0000313" key="3">
    <source>
        <dbReference type="Proteomes" id="UP000722485"/>
    </source>
</evidence>
<feature type="region of interest" description="Disordered" evidence="1">
    <location>
        <begin position="85"/>
        <end position="170"/>
    </location>
</feature>
<evidence type="ECO:0000256" key="1">
    <source>
        <dbReference type="SAM" id="MobiDB-lite"/>
    </source>
</evidence>
<proteinExistence type="predicted"/>
<feature type="compositionally biased region" description="Low complexity" evidence="1">
    <location>
        <begin position="235"/>
        <end position="244"/>
    </location>
</feature>